<protein>
    <submittedName>
        <fullName evidence="1">Uncharacterized protein</fullName>
    </submittedName>
</protein>
<dbReference type="AlphaFoldDB" id="A0A0D2K3E3"/>
<comment type="caution">
    <text evidence="1">The sequence shown here is derived from an EMBL/GenBank/DDBJ whole genome shotgun (WGS) entry which is preliminary data.</text>
</comment>
<dbReference type="InParanoid" id="A0A0D2K3E3"/>
<sequence length="33" mass="4036">MKRSWQGLFFQVSFASAVDEHERLFFLKLFKNK</sequence>
<evidence type="ECO:0000313" key="2">
    <source>
        <dbReference type="Proteomes" id="UP000032233"/>
    </source>
</evidence>
<accession>A0A0D2K3E3</accession>
<name>A0A0D2K3E3_9BACT</name>
<dbReference type="Proteomes" id="UP000032233">
    <property type="component" value="Unassembled WGS sequence"/>
</dbReference>
<proteinExistence type="predicted"/>
<organism evidence="1 2">
    <name type="scientific">Dethiosulfatarculus sandiegensis</name>
    <dbReference type="NCBI Taxonomy" id="1429043"/>
    <lineage>
        <taxon>Bacteria</taxon>
        <taxon>Pseudomonadati</taxon>
        <taxon>Thermodesulfobacteriota</taxon>
        <taxon>Desulfarculia</taxon>
        <taxon>Desulfarculales</taxon>
        <taxon>Desulfarculaceae</taxon>
        <taxon>Dethiosulfatarculus</taxon>
    </lineage>
</organism>
<gene>
    <name evidence="1" type="ORF">X474_00935</name>
</gene>
<dbReference type="EMBL" id="AZAC01000001">
    <property type="protein sequence ID" value="KIX16075.1"/>
    <property type="molecule type" value="Genomic_DNA"/>
</dbReference>
<dbReference type="STRING" id="1429043.X474_00935"/>
<evidence type="ECO:0000313" key="1">
    <source>
        <dbReference type="EMBL" id="KIX16075.1"/>
    </source>
</evidence>
<reference evidence="1 2" key="1">
    <citation type="submission" date="2013-11" db="EMBL/GenBank/DDBJ databases">
        <title>Metagenomic analysis of a methanogenic consortium involved in long chain n-alkane degradation.</title>
        <authorList>
            <person name="Davidova I.A."/>
            <person name="Callaghan A.V."/>
            <person name="Wawrik B."/>
            <person name="Pruitt S."/>
            <person name="Marks C."/>
            <person name="Duncan K.E."/>
            <person name="Suflita J.M."/>
        </authorList>
    </citation>
    <scope>NUCLEOTIDE SEQUENCE [LARGE SCALE GENOMIC DNA]</scope>
    <source>
        <strain evidence="1 2">SPR</strain>
    </source>
</reference>
<keyword evidence="2" id="KW-1185">Reference proteome</keyword>